<keyword evidence="8" id="KW-1185">Reference proteome</keyword>
<evidence type="ECO:0000256" key="1">
    <source>
        <dbReference type="ARBA" id="ARBA00022428"/>
    </source>
</evidence>
<evidence type="ECO:0000256" key="4">
    <source>
        <dbReference type="ARBA" id="ARBA00022688"/>
    </source>
</evidence>
<dbReference type="CDD" id="cd02440">
    <property type="entry name" value="AdoMet_MTases"/>
    <property type="match status" value="1"/>
</dbReference>
<keyword evidence="5" id="KW-0949">S-adenosyl-L-methionine</keyword>
<dbReference type="Proteomes" id="UP000516369">
    <property type="component" value="Chromosome"/>
</dbReference>
<dbReference type="InterPro" id="IPR004033">
    <property type="entry name" value="UbiE/COQ5_MeTrFase"/>
</dbReference>
<evidence type="ECO:0000256" key="2">
    <source>
        <dbReference type="ARBA" id="ARBA00022603"/>
    </source>
</evidence>
<keyword evidence="1" id="KW-0474">Menaquinone biosynthesis</keyword>
<dbReference type="GO" id="GO:0009234">
    <property type="term" value="P:menaquinone biosynthetic process"/>
    <property type="evidence" value="ECO:0007669"/>
    <property type="project" value="UniProtKB-KW"/>
</dbReference>
<keyword evidence="4" id="KW-0831">Ubiquinone biosynthesis</keyword>
<gene>
    <name evidence="7" type="ORF">HQ394_00665</name>
</gene>
<evidence type="ECO:0000313" key="7">
    <source>
        <dbReference type="EMBL" id="QNT68143.1"/>
    </source>
</evidence>
<dbReference type="PANTHER" id="PTHR43591">
    <property type="entry name" value="METHYLTRANSFERASE"/>
    <property type="match status" value="1"/>
</dbReference>
<dbReference type="PROSITE" id="PS51608">
    <property type="entry name" value="SAM_MT_UBIE"/>
    <property type="match status" value="1"/>
</dbReference>
<protein>
    <submittedName>
        <fullName evidence="7">Class I SAM-dependent methyltransferase</fullName>
    </submittedName>
</protein>
<dbReference type="InterPro" id="IPR029063">
    <property type="entry name" value="SAM-dependent_MTases_sf"/>
</dbReference>
<keyword evidence="3 7" id="KW-0808">Transferase</keyword>
<feature type="compositionally biased region" description="Basic and acidic residues" evidence="6">
    <location>
        <begin position="1"/>
        <end position="12"/>
    </location>
</feature>
<dbReference type="RefSeq" id="WP_190261585.1">
    <property type="nucleotide sequence ID" value="NZ_CP053923.1"/>
</dbReference>
<dbReference type="GO" id="GO:0006744">
    <property type="term" value="P:ubiquinone biosynthetic process"/>
    <property type="evidence" value="ECO:0007669"/>
    <property type="project" value="UniProtKB-KW"/>
</dbReference>
<dbReference type="AlphaFoldDB" id="A0A7H1MXF7"/>
<reference evidence="7 8" key="1">
    <citation type="submission" date="2020-05" db="EMBL/GenBank/DDBJ databases">
        <title>Complete closed genome sequence of Defluviicoccus vanus.</title>
        <authorList>
            <person name="Bessarab I."/>
            <person name="Arumugam K."/>
            <person name="Maszenan A.M."/>
            <person name="Seviour R.J."/>
            <person name="Williams R.B."/>
        </authorList>
    </citation>
    <scope>NUCLEOTIDE SEQUENCE [LARGE SCALE GENOMIC DNA]</scope>
    <source>
        <strain evidence="7 8">Ben 114</strain>
    </source>
</reference>
<evidence type="ECO:0000256" key="6">
    <source>
        <dbReference type="SAM" id="MobiDB-lite"/>
    </source>
</evidence>
<dbReference type="GO" id="GO:0032259">
    <property type="term" value="P:methylation"/>
    <property type="evidence" value="ECO:0007669"/>
    <property type="project" value="UniProtKB-KW"/>
</dbReference>
<evidence type="ECO:0000256" key="5">
    <source>
        <dbReference type="ARBA" id="ARBA00022691"/>
    </source>
</evidence>
<dbReference type="Pfam" id="PF01209">
    <property type="entry name" value="Ubie_methyltran"/>
    <property type="match status" value="1"/>
</dbReference>
<evidence type="ECO:0000313" key="8">
    <source>
        <dbReference type="Proteomes" id="UP000516369"/>
    </source>
</evidence>
<dbReference type="EMBL" id="CP053923">
    <property type="protein sequence ID" value="QNT68143.1"/>
    <property type="molecule type" value="Genomic_DNA"/>
</dbReference>
<dbReference type="Gene3D" id="3.40.50.150">
    <property type="entry name" value="Vaccinia Virus protein VP39"/>
    <property type="match status" value="1"/>
</dbReference>
<dbReference type="KEGG" id="dvn:HQ394_00665"/>
<dbReference type="PROSITE" id="PS01184">
    <property type="entry name" value="UBIE_2"/>
    <property type="match status" value="1"/>
</dbReference>
<dbReference type="PANTHER" id="PTHR43591:SF24">
    <property type="entry name" value="2-METHOXY-6-POLYPRENYL-1,4-BENZOQUINOL METHYLASE, MITOCHONDRIAL"/>
    <property type="match status" value="1"/>
</dbReference>
<accession>A0A7H1MXF7</accession>
<organism evidence="7 8">
    <name type="scientific">Defluviicoccus vanus</name>
    <dbReference type="NCBI Taxonomy" id="111831"/>
    <lineage>
        <taxon>Bacteria</taxon>
        <taxon>Pseudomonadati</taxon>
        <taxon>Pseudomonadota</taxon>
        <taxon>Alphaproteobacteria</taxon>
        <taxon>Rhodospirillales</taxon>
        <taxon>Rhodospirillaceae</taxon>
        <taxon>Defluviicoccus</taxon>
    </lineage>
</organism>
<dbReference type="SUPFAM" id="SSF53335">
    <property type="entry name" value="S-adenosyl-L-methionine-dependent methyltransferases"/>
    <property type="match status" value="1"/>
</dbReference>
<evidence type="ECO:0000256" key="3">
    <source>
        <dbReference type="ARBA" id="ARBA00022679"/>
    </source>
</evidence>
<sequence>MDENVSRKHDQAELPPAIPPHPPLPQYYGDPSQRLAFLQGMFDRTAPHYDRIGTMLSLGCGSWYRRRALRRAGLRPGMRGLDVAIGTGAVAREAVAIGGQASFIVGIDLSQGMLIEARRRLAAPLVQGAMEALPFADASFDFLTMGYALRHVSDLHTAFGEFCRVLRPGGFLLLLELGKPSTRLWAAILRVYLGTVIPRLGRWSSGMAEAETLMRYYWDTIDQCVPPERILAALSDAGFAQPHCDQEFDVFRAYTATIG</sequence>
<proteinExistence type="predicted"/>
<dbReference type="GO" id="GO:0008168">
    <property type="term" value="F:methyltransferase activity"/>
    <property type="evidence" value="ECO:0007669"/>
    <property type="project" value="UniProtKB-KW"/>
</dbReference>
<keyword evidence="2 7" id="KW-0489">Methyltransferase</keyword>
<feature type="region of interest" description="Disordered" evidence="6">
    <location>
        <begin position="1"/>
        <end position="24"/>
    </location>
</feature>
<name>A0A7H1MXF7_9PROT</name>
<dbReference type="InterPro" id="IPR023576">
    <property type="entry name" value="UbiE/COQ5_MeTrFase_CS"/>
</dbReference>